<dbReference type="RefSeq" id="WP_220299593.1">
    <property type="nucleotide sequence ID" value="NZ_JAEUAW010000003.1"/>
</dbReference>
<dbReference type="InterPro" id="IPR058323">
    <property type="entry name" value="DUF8010"/>
</dbReference>
<gene>
    <name evidence="3" type="ORF">JNB62_04035</name>
</gene>
<sequence length="225" mass="22703">MSPRLLFADPASAADALTFAGRAARFTDEGVRLQASGGVLAMTAAPLAPRGLGDATPTVLAMRTLAADPELVCDLIVDASTLTAVADDPRAVSLPETALSAAWAGIAPPRGGWESRAGIDASTLAAKAQGGIARVSDTVPTDAGEDVVRAVRAAVWGAPDDDLGGLPLGVAFAALSMGFISGAETSRVYANGPWTRITLDRGHIVVRGPLVSGLTPVRRTGPAAA</sequence>
<organism evidence="3 4">
    <name type="scientific">Microbacterium jejuense</name>
    <dbReference type="NCBI Taxonomy" id="1263637"/>
    <lineage>
        <taxon>Bacteria</taxon>
        <taxon>Bacillati</taxon>
        <taxon>Actinomycetota</taxon>
        <taxon>Actinomycetes</taxon>
        <taxon>Micrococcales</taxon>
        <taxon>Microbacteriaceae</taxon>
        <taxon>Microbacterium</taxon>
    </lineage>
</organism>
<evidence type="ECO:0000259" key="2">
    <source>
        <dbReference type="Pfam" id="PF26572"/>
    </source>
</evidence>
<evidence type="ECO:0000313" key="3">
    <source>
        <dbReference type="EMBL" id="MBW9092848.1"/>
    </source>
</evidence>
<keyword evidence="4" id="KW-1185">Reference proteome</keyword>
<dbReference type="Proteomes" id="UP001196843">
    <property type="component" value="Unassembled WGS sequence"/>
</dbReference>
<dbReference type="Pfam" id="PF26572">
    <property type="entry name" value="DUF8185"/>
    <property type="match status" value="1"/>
</dbReference>
<accession>A0ABS7HJG6</accession>
<name>A0ABS7HJG6_9MICO</name>
<reference evidence="3 4" key="1">
    <citation type="journal article" date="2021" name="MBio">
        <title>Poor Competitiveness of Bradyrhizobium in Pigeon Pea Root Colonization in Indian Soils.</title>
        <authorList>
            <person name="Chalasani D."/>
            <person name="Basu A."/>
            <person name="Pullabhotla S.V.S.R.N."/>
            <person name="Jorrin B."/>
            <person name="Neal A.L."/>
            <person name="Poole P.S."/>
            <person name="Podile A.R."/>
            <person name="Tkacz A."/>
        </authorList>
    </citation>
    <scope>NUCLEOTIDE SEQUENCE [LARGE SCALE GENOMIC DNA]</scope>
    <source>
        <strain evidence="3 4">HU14</strain>
    </source>
</reference>
<evidence type="ECO:0000259" key="1">
    <source>
        <dbReference type="Pfam" id="PF26035"/>
    </source>
</evidence>
<proteinExistence type="predicted"/>
<dbReference type="InterPro" id="IPR058498">
    <property type="entry name" value="DUF8185"/>
</dbReference>
<comment type="caution">
    <text evidence="3">The sequence shown here is derived from an EMBL/GenBank/DDBJ whole genome shotgun (WGS) entry which is preliminary data.</text>
</comment>
<dbReference type="EMBL" id="JAEUAW010000003">
    <property type="protein sequence ID" value="MBW9092848.1"/>
    <property type="molecule type" value="Genomic_DNA"/>
</dbReference>
<protein>
    <submittedName>
        <fullName evidence="3">Uncharacterized protein</fullName>
    </submittedName>
</protein>
<dbReference type="Pfam" id="PF26035">
    <property type="entry name" value="DUF8010"/>
    <property type="match status" value="1"/>
</dbReference>
<feature type="domain" description="DUF8010" evidence="1">
    <location>
        <begin position="3"/>
        <end position="105"/>
    </location>
</feature>
<evidence type="ECO:0000313" key="4">
    <source>
        <dbReference type="Proteomes" id="UP001196843"/>
    </source>
</evidence>
<feature type="domain" description="DUF8185" evidence="2">
    <location>
        <begin position="108"/>
        <end position="208"/>
    </location>
</feature>